<keyword evidence="4" id="KW-1185">Reference proteome</keyword>
<keyword evidence="2" id="KW-0472">Membrane</keyword>
<comment type="caution">
    <text evidence="3">The sequence shown here is derived from an EMBL/GenBank/DDBJ whole genome shotgun (WGS) entry which is preliminary data.</text>
</comment>
<feature type="region of interest" description="Disordered" evidence="1">
    <location>
        <begin position="172"/>
        <end position="192"/>
    </location>
</feature>
<dbReference type="AlphaFoldDB" id="A0AAE0B066"/>
<evidence type="ECO:0000256" key="2">
    <source>
        <dbReference type="SAM" id="Phobius"/>
    </source>
</evidence>
<feature type="transmembrane region" description="Helical" evidence="2">
    <location>
        <begin position="63"/>
        <end position="82"/>
    </location>
</feature>
<dbReference type="Proteomes" id="UP001281410">
    <property type="component" value="Unassembled WGS sequence"/>
</dbReference>
<reference evidence="3" key="1">
    <citation type="journal article" date="2023" name="Plant J.">
        <title>Genome sequences and population genomics provide insights into the demographic history, inbreeding, and mutation load of two 'living fossil' tree species of Dipteronia.</title>
        <authorList>
            <person name="Feng Y."/>
            <person name="Comes H.P."/>
            <person name="Chen J."/>
            <person name="Zhu S."/>
            <person name="Lu R."/>
            <person name="Zhang X."/>
            <person name="Li P."/>
            <person name="Qiu J."/>
            <person name="Olsen K.M."/>
            <person name="Qiu Y."/>
        </authorList>
    </citation>
    <scope>NUCLEOTIDE SEQUENCE</scope>
    <source>
        <strain evidence="3">NBL</strain>
    </source>
</reference>
<organism evidence="3 4">
    <name type="scientific">Dipteronia sinensis</name>
    <dbReference type="NCBI Taxonomy" id="43782"/>
    <lineage>
        <taxon>Eukaryota</taxon>
        <taxon>Viridiplantae</taxon>
        <taxon>Streptophyta</taxon>
        <taxon>Embryophyta</taxon>
        <taxon>Tracheophyta</taxon>
        <taxon>Spermatophyta</taxon>
        <taxon>Magnoliopsida</taxon>
        <taxon>eudicotyledons</taxon>
        <taxon>Gunneridae</taxon>
        <taxon>Pentapetalae</taxon>
        <taxon>rosids</taxon>
        <taxon>malvids</taxon>
        <taxon>Sapindales</taxon>
        <taxon>Sapindaceae</taxon>
        <taxon>Hippocastanoideae</taxon>
        <taxon>Acereae</taxon>
        <taxon>Dipteronia</taxon>
    </lineage>
</organism>
<protein>
    <submittedName>
        <fullName evidence="3">Uncharacterized protein</fullName>
    </submittedName>
</protein>
<gene>
    <name evidence="3" type="ORF">Dsin_006661</name>
</gene>
<feature type="compositionally biased region" description="Basic and acidic residues" evidence="1">
    <location>
        <begin position="177"/>
        <end position="192"/>
    </location>
</feature>
<evidence type="ECO:0000313" key="4">
    <source>
        <dbReference type="Proteomes" id="UP001281410"/>
    </source>
</evidence>
<keyword evidence="2" id="KW-1133">Transmembrane helix</keyword>
<evidence type="ECO:0000313" key="3">
    <source>
        <dbReference type="EMBL" id="KAK3226799.1"/>
    </source>
</evidence>
<proteinExistence type="predicted"/>
<sequence length="266" mass="28906">MEACGLHGGRVQLHPWMPRASTGYSNRCPPFKSSEISSFKAMQSFVRWSGSPRNSHQKRTSRCSGRAFIFLGHLTVLIISFIKATRSTGSMLRLYSGNGPRDRPVLAQGQQTNANKHSALPNLVSTASTLGSLKYSHVVDRQLDLAPAASSAGSADLTDAKALLSFIHQTSSIPKTPDSDEEHRLRDAEELPREAIKELQGRQGSRPDAAGSCPGGISVSHLPCHHAIDELCMANAISNLYQSSLLSYVVRVGIGILFRAFKLARR</sequence>
<keyword evidence="2" id="KW-0812">Transmembrane</keyword>
<name>A0AAE0B066_9ROSI</name>
<evidence type="ECO:0000256" key="1">
    <source>
        <dbReference type="SAM" id="MobiDB-lite"/>
    </source>
</evidence>
<dbReference type="EMBL" id="JANJYJ010000002">
    <property type="protein sequence ID" value="KAK3226799.1"/>
    <property type="molecule type" value="Genomic_DNA"/>
</dbReference>
<accession>A0AAE0B066</accession>